<accession>A0A438DTC0</accession>
<evidence type="ECO:0000256" key="1">
    <source>
        <dbReference type="ARBA" id="ARBA00022741"/>
    </source>
</evidence>
<keyword evidence="5" id="KW-0238">DNA-binding</keyword>
<dbReference type="PANTHER" id="PTHR45623">
    <property type="entry name" value="CHROMODOMAIN-HELICASE-DNA-BINDING PROTEIN 3-RELATED-RELATED"/>
    <property type="match status" value="1"/>
</dbReference>
<dbReference type="InterPro" id="IPR016197">
    <property type="entry name" value="Chromo-like_dom_sf"/>
</dbReference>
<dbReference type="InterPro" id="IPR023780">
    <property type="entry name" value="Chromo_domain"/>
</dbReference>
<evidence type="ECO:0000313" key="6">
    <source>
        <dbReference type="Proteomes" id="UP000288805"/>
    </source>
</evidence>
<dbReference type="AlphaFoldDB" id="A0A438DTC0"/>
<dbReference type="PANTHER" id="PTHR45623:SF13">
    <property type="entry name" value="HELICASE PROTEIN MOM1"/>
    <property type="match status" value="1"/>
</dbReference>
<sequence>MHASLITMDKCCDGKGCKRSYHLACLDPPLGEIPPGIWHCMLCVKKKTELGVHAVSEGVESIWDTREVELPSAEGVQKQKQYFVKYKGLAHVHNHWIPESQLLLEAPSLVAKFNRKNQSDGYYTGRAGDIPDCLYEWLVKWRGLGYEHATWELENASFLNSPEAQSLIREYENRRRKARSASDPSITDKVLS</sequence>
<dbReference type="Gene3D" id="3.30.40.10">
    <property type="entry name" value="Zinc/RING finger domain, C3HC4 (zinc finger)"/>
    <property type="match status" value="1"/>
</dbReference>
<feature type="domain" description="Chromo" evidence="4">
    <location>
        <begin position="135"/>
        <end position="183"/>
    </location>
</feature>
<evidence type="ECO:0000256" key="3">
    <source>
        <dbReference type="ARBA" id="ARBA00023242"/>
    </source>
</evidence>
<organism evidence="5 6">
    <name type="scientific">Vitis vinifera</name>
    <name type="common">Grape</name>
    <dbReference type="NCBI Taxonomy" id="29760"/>
    <lineage>
        <taxon>Eukaryota</taxon>
        <taxon>Viridiplantae</taxon>
        <taxon>Streptophyta</taxon>
        <taxon>Embryophyta</taxon>
        <taxon>Tracheophyta</taxon>
        <taxon>Spermatophyta</taxon>
        <taxon>Magnoliopsida</taxon>
        <taxon>eudicotyledons</taxon>
        <taxon>Gunneridae</taxon>
        <taxon>Pentapetalae</taxon>
        <taxon>rosids</taxon>
        <taxon>Vitales</taxon>
        <taxon>Vitaceae</taxon>
        <taxon>Viteae</taxon>
        <taxon>Vitis</taxon>
    </lineage>
</organism>
<protein>
    <submittedName>
        <fullName evidence="5">Chromodomain-helicase-DNA-binding protein 3</fullName>
    </submittedName>
</protein>
<dbReference type="InterPro" id="IPR013083">
    <property type="entry name" value="Znf_RING/FYVE/PHD"/>
</dbReference>
<dbReference type="GO" id="GO:0004386">
    <property type="term" value="F:helicase activity"/>
    <property type="evidence" value="ECO:0007669"/>
    <property type="project" value="UniProtKB-KW"/>
</dbReference>
<evidence type="ECO:0000313" key="5">
    <source>
        <dbReference type="EMBL" id="RVW38747.1"/>
    </source>
</evidence>
<keyword evidence="1" id="KW-0547">Nucleotide-binding</keyword>
<gene>
    <name evidence="5" type="primary">Chd3_1</name>
    <name evidence="5" type="ORF">CK203_113560</name>
</gene>
<keyword evidence="5" id="KW-0347">Helicase</keyword>
<dbReference type="PROSITE" id="PS50013">
    <property type="entry name" value="CHROMO_2"/>
    <property type="match status" value="2"/>
</dbReference>
<dbReference type="SMART" id="SM00298">
    <property type="entry name" value="CHROMO"/>
    <property type="match status" value="2"/>
</dbReference>
<dbReference type="Proteomes" id="UP000288805">
    <property type="component" value="Unassembled WGS sequence"/>
</dbReference>
<dbReference type="Gene3D" id="2.40.50.40">
    <property type="match status" value="2"/>
</dbReference>
<evidence type="ECO:0000259" key="4">
    <source>
        <dbReference type="PROSITE" id="PS50013"/>
    </source>
</evidence>
<feature type="domain" description="Chromo" evidence="4">
    <location>
        <begin position="57"/>
        <end position="125"/>
    </location>
</feature>
<name>A0A438DTC0_VITVI</name>
<dbReference type="GO" id="GO:0005524">
    <property type="term" value="F:ATP binding"/>
    <property type="evidence" value="ECO:0007669"/>
    <property type="project" value="UniProtKB-KW"/>
</dbReference>
<reference evidence="5 6" key="1">
    <citation type="journal article" date="2018" name="PLoS Genet.">
        <title>Population sequencing reveals clonal diversity and ancestral inbreeding in the grapevine cultivar Chardonnay.</title>
        <authorList>
            <person name="Roach M.J."/>
            <person name="Johnson D.L."/>
            <person name="Bohlmann J."/>
            <person name="van Vuuren H.J."/>
            <person name="Jones S.J."/>
            <person name="Pretorius I.S."/>
            <person name="Schmidt S.A."/>
            <person name="Borneman A.R."/>
        </authorList>
    </citation>
    <scope>NUCLEOTIDE SEQUENCE [LARGE SCALE GENOMIC DNA]</scope>
    <source>
        <strain evidence="6">cv. Chardonnay</strain>
        <tissue evidence="5">Leaf</tissue>
    </source>
</reference>
<keyword evidence="2" id="KW-0067">ATP-binding</keyword>
<evidence type="ECO:0000256" key="2">
    <source>
        <dbReference type="ARBA" id="ARBA00022840"/>
    </source>
</evidence>
<keyword evidence="3" id="KW-0539">Nucleus</keyword>
<comment type="caution">
    <text evidence="5">The sequence shown here is derived from an EMBL/GenBank/DDBJ whole genome shotgun (WGS) entry which is preliminary data.</text>
</comment>
<keyword evidence="5" id="KW-0378">Hydrolase</keyword>
<dbReference type="EMBL" id="QGNW01001501">
    <property type="protein sequence ID" value="RVW38747.1"/>
    <property type="molecule type" value="Genomic_DNA"/>
</dbReference>
<proteinExistence type="predicted"/>
<dbReference type="InterPro" id="IPR000953">
    <property type="entry name" value="Chromo/chromo_shadow_dom"/>
</dbReference>
<dbReference type="Pfam" id="PF00385">
    <property type="entry name" value="Chromo"/>
    <property type="match status" value="2"/>
</dbReference>
<dbReference type="SUPFAM" id="SSF54160">
    <property type="entry name" value="Chromo domain-like"/>
    <property type="match status" value="2"/>
</dbReference>
<dbReference type="GO" id="GO:0003677">
    <property type="term" value="F:DNA binding"/>
    <property type="evidence" value="ECO:0007669"/>
    <property type="project" value="UniProtKB-KW"/>
</dbReference>